<feature type="transmembrane region" description="Helical" evidence="1">
    <location>
        <begin position="53"/>
        <end position="71"/>
    </location>
</feature>
<evidence type="ECO:0000313" key="3">
    <source>
        <dbReference type="Proteomes" id="UP000824259"/>
    </source>
</evidence>
<dbReference type="EMBL" id="DWYR01000005">
    <property type="protein sequence ID" value="HJA98223.1"/>
    <property type="molecule type" value="Genomic_DNA"/>
</dbReference>
<dbReference type="PANTHER" id="PTHR20992">
    <property type="entry name" value="AT15442P-RELATED"/>
    <property type="match status" value="1"/>
</dbReference>
<gene>
    <name evidence="2" type="ORF">H9779_01300</name>
</gene>
<reference evidence="2" key="2">
    <citation type="submission" date="2021-04" db="EMBL/GenBank/DDBJ databases">
        <authorList>
            <person name="Gilroy R."/>
        </authorList>
    </citation>
    <scope>NUCLEOTIDE SEQUENCE</scope>
    <source>
        <strain evidence="2">CHK169-11906</strain>
    </source>
</reference>
<dbReference type="PANTHER" id="PTHR20992:SF9">
    <property type="entry name" value="AT15442P-RELATED"/>
    <property type="match status" value="1"/>
</dbReference>
<dbReference type="Proteomes" id="UP000824259">
    <property type="component" value="Unassembled WGS sequence"/>
</dbReference>
<feature type="transmembrane region" description="Helical" evidence="1">
    <location>
        <begin position="77"/>
        <end position="100"/>
    </location>
</feature>
<feature type="transmembrane region" description="Helical" evidence="1">
    <location>
        <begin position="201"/>
        <end position="224"/>
    </location>
</feature>
<comment type="caution">
    <text evidence="2">The sequence shown here is derived from an EMBL/GenBank/DDBJ whole genome shotgun (WGS) entry which is preliminary data.</text>
</comment>
<sequence length="462" mass="51552">MDCKEQNQQTPRQTHAWSEFRAWVKDRFSLEDDKAAQSEITANISKGTEFRGVNLWVLICAALVASLGLNVNSTAVIIGAMCISPIMGPIMGIGFSVGINDFDLLKKSARNFVLMFVVAIITATVYFFISPLGNASSELLARTTPTTYDVLIALFGGMAGAVAQSRQDRTSTVIPGVAIATALMPPLCTAGYGLATGQMKFFLGAFYLFFINTVFIALATYIFTRFMKYEKKTFLDRKRERFVKRVMFFITVATFVPSVIIGFRMVRVSIFEAQADKYISQVFNFPHTRVVEATRTYHGGRDVPRIELLLMGEPLDESVVENARGQLFNYGLRRAELVVRQASGSDKVDLQSLQSGYAELLDEKNAQLAEMRSRLARYQVTNVDIGDISKEVGTLIDNVESMSLTKGMIWDVSGKALDTVLICVVTPKDHMRPIEENTLRRWLSVRTKVKNVKLFVDPKANE</sequence>
<accession>A0A9D2IDA4</accession>
<evidence type="ECO:0000313" key="2">
    <source>
        <dbReference type="EMBL" id="HJA98223.1"/>
    </source>
</evidence>
<reference evidence="2" key="1">
    <citation type="journal article" date="2021" name="PeerJ">
        <title>Extensive microbial diversity within the chicken gut microbiome revealed by metagenomics and culture.</title>
        <authorList>
            <person name="Gilroy R."/>
            <person name="Ravi A."/>
            <person name="Getino M."/>
            <person name="Pursley I."/>
            <person name="Horton D.L."/>
            <person name="Alikhan N.F."/>
            <person name="Baker D."/>
            <person name="Gharbi K."/>
            <person name="Hall N."/>
            <person name="Watson M."/>
            <person name="Adriaenssens E.M."/>
            <person name="Foster-Nyarko E."/>
            <person name="Jarju S."/>
            <person name="Secka A."/>
            <person name="Antonio M."/>
            <person name="Oren A."/>
            <person name="Chaudhuri R.R."/>
            <person name="La Ragione R."/>
            <person name="Hildebrand F."/>
            <person name="Pallen M.J."/>
        </authorList>
    </citation>
    <scope>NUCLEOTIDE SEQUENCE</scope>
    <source>
        <strain evidence="2">CHK169-11906</strain>
    </source>
</reference>
<dbReference type="InterPro" id="IPR005240">
    <property type="entry name" value="DUF389"/>
</dbReference>
<feature type="transmembrane region" description="Helical" evidence="1">
    <location>
        <begin position="245"/>
        <end position="266"/>
    </location>
</feature>
<feature type="transmembrane region" description="Helical" evidence="1">
    <location>
        <begin position="112"/>
        <end position="133"/>
    </location>
</feature>
<keyword evidence="1" id="KW-0812">Transmembrane</keyword>
<dbReference type="Pfam" id="PF04087">
    <property type="entry name" value="DUF389"/>
    <property type="match status" value="1"/>
</dbReference>
<dbReference type="AlphaFoldDB" id="A0A9D2IDA4"/>
<protein>
    <submittedName>
        <fullName evidence="2">DUF389 domain-containing protein</fullName>
    </submittedName>
</protein>
<feature type="transmembrane region" description="Helical" evidence="1">
    <location>
        <begin position="175"/>
        <end position="195"/>
    </location>
</feature>
<name>A0A9D2IDA4_9BACT</name>
<feature type="transmembrane region" description="Helical" evidence="1">
    <location>
        <begin position="145"/>
        <end position="163"/>
    </location>
</feature>
<keyword evidence="1" id="KW-1133">Transmembrane helix</keyword>
<evidence type="ECO:0000256" key="1">
    <source>
        <dbReference type="SAM" id="Phobius"/>
    </source>
</evidence>
<organism evidence="2 3">
    <name type="scientific">Candidatus Alistipes avicola</name>
    <dbReference type="NCBI Taxonomy" id="2838432"/>
    <lineage>
        <taxon>Bacteria</taxon>
        <taxon>Pseudomonadati</taxon>
        <taxon>Bacteroidota</taxon>
        <taxon>Bacteroidia</taxon>
        <taxon>Bacteroidales</taxon>
        <taxon>Rikenellaceae</taxon>
        <taxon>Alistipes</taxon>
    </lineage>
</organism>
<keyword evidence="1" id="KW-0472">Membrane</keyword>
<proteinExistence type="predicted"/>